<protein>
    <submittedName>
        <fullName evidence="2">Uncharacterized protein</fullName>
    </submittedName>
</protein>
<dbReference type="VEuPathDB" id="FungiDB:SMAC_03140"/>
<evidence type="ECO:0000313" key="2">
    <source>
        <dbReference type="EMBL" id="KAA8634385.1"/>
    </source>
</evidence>
<dbReference type="Proteomes" id="UP000433876">
    <property type="component" value="Unassembled WGS sequence"/>
</dbReference>
<dbReference type="AlphaFoldDB" id="A0A8S9A1A3"/>
<dbReference type="EMBL" id="NMPR01000023">
    <property type="protein sequence ID" value="KAA8634385.1"/>
    <property type="molecule type" value="Genomic_DNA"/>
</dbReference>
<evidence type="ECO:0000256" key="1">
    <source>
        <dbReference type="SAM" id="MobiDB-lite"/>
    </source>
</evidence>
<organism evidence="2 3">
    <name type="scientific">Sordaria macrospora</name>
    <dbReference type="NCBI Taxonomy" id="5147"/>
    <lineage>
        <taxon>Eukaryota</taxon>
        <taxon>Fungi</taxon>
        <taxon>Dikarya</taxon>
        <taxon>Ascomycota</taxon>
        <taxon>Pezizomycotina</taxon>
        <taxon>Sordariomycetes</taxon>
        <taxon>Sordariomycetidae</taxon>
        <taxon>Sordariales</taxon>
        <taxon>Sordariaceae</taxon>
        <taxon>Sordaria</taxon>
    </lineage>
</organism>
<feature type="compositionally biased region" description="Polar residues" evidence="1">
    <location>
        <begin position="338"/>
        <end position="362"/>
    </location>
</feature>
<feature type="region of interest" description="Disordered" evidence="1">
    <location>
        <begin position="245"/>
        <end position="439"/>
    </location>
</feature>
<dbReference type="OMA" id="WLLGNSW"/>
<proteinExistence type="predicted"/>
<name>A0A8S9A1A3_SORMA</name>
<accession>A0A8S9A1A3</accession>
<feature type="region of interest" description="Disordered" evidence="1">
    <location>
        <begin position="496"/>
        <end position="552"/>
    </location>
</feature>
<sequence>MASRNPNADFPAFPQLPKIPTLSGEQDFEAWHDVLLLQLSYFDLHNIITGDEQAPPSTASRDDHERFNRKKVLAYTMLSNSIQPIITKIQALGYHGMHSLDPRSLYHAVLKWDIDISAEYKFRLVKELTDIDHSQFTNLHAFLDRALWLRRRLKRAAFEVSDELMGLLLLKGISSYDDAWTKMVLHGKTTGSLVEKDIVPLIAKKAAEQEAMSITSTIACKKPTQEKGIQATLVNVTGEKSTQATYTKAHHENGTQTESTPNQTCNEASNCNTPRPDTPGGRVWTGPEDDLQTIKPFDLATSPDGASQDTAKVGSQSMTTDDTFNNDDAPTTVDARNGTPQSQSNSGSKSPDTNITTPSLTPSGARLSENKAVISIAAKDTNTGLTKRPNPQPFHPVTNTSYQSEGTSEQPDGFGFTRRSTPQNDPASHDNPQNGPDFMNPLATIPGHIHNRQKDVHAWLLGNSWSNKDINSWNTTESPTVPSYQNSTITLSQAAASVQQQQQQQQSPPSVEDRFGPETFAWNLRAANLGPDGKPRLRIKKRPFGASDPRHW</sequence>
<feature type="compositionally biased region" description="Polar residues" evidence="1">
    <location>
        <begin position="397"/>
        <end position="410"/>
    </location>
</feature>
<feature type="compositionally biased region" description="Polar residues" evidence="1">
    <location>
        <begin position="254"/>
        <end position="275"/>
    </location>
</feature>
<reference evidence="2 3" key="1">
    <citation type="submission" date="2017-07" db="EMBL/GenBank/DDBJ databases">
        <title>Genome sequence of the Sordaria macrospora wild type strain R19027.</title>
        <authorList>
            <person name="Nowrousian M."/>
            <person name="Teichert I."/>
            <person name="Kueck U."/>
        </authorList>
    </citation>
    <scope>NUCLEOTIDE SEQUENCE [LARGE SCALE GENOMIC DNA]</scope>
    <source>
        <strain evidence="2 3">R19027</strain>
        <tissue evidence="2">Mycelium</tissue>
    </source>
</reference>
<feature type="compositionally biased region" description="Polar residues" evidence="1">
    <location>
        <begin position="304"/>
        <end position="329"/>
    </location>
</feature>
<feature type="compositionally biased region" description="Low complexity" evidence="1">
    <location>
        <begin position="496"/>
        <end position="510"/>
    </location>
</feature>
<feature type="compositionally biased region" description="Polar residues" evidence="1">
    <location>
        <begin position="418"/>
        <end position="434"/>
    </location>
</feature>
<gene>
    <name evidence="2" type="ORF">SMACR_03140</name>
</gene>
<evidence type="ECO:0000313" key="3">
    <source>
        <dbReference type="Proteomes" id="UP000433876"/>
    </source>
</evidence>
<comment type="caution">
    <text evidence="2">The sequence shown here is derived from an EMBL/GenBank/DDBJ whole genome shotgun (WGS) entry which is preliminary data.</text>
</comment>